<dbReference type="RefSeq" id="WP_238303502.1">
    <property type="nucleotide sequence ID" value="NZ_BPQM01000064.1"/>
</dbReference>
<evidence type="ECO:0000313" key="2">
    <source>
        <dbReference type="Proteomes" id="UP001055108"/>
    </source>
</evidence>
<gene>
    <name evidence="1" type="ORF">NBEOAGPD_2751</name>
</gene>
<organism evidence="1 2">
    <name type="scientific">Methylobacterium gregans</name>
    <dbReference type="NCBI Taxonomy" id="374424"/>
    <lineage>
        <taxon>Bacteria</taxon>
        <taxon>Pseudomonadati</taxon>
        <taxon>Pseudomonadota</taxon>
        <taxon>Alphaproteobacteria</taxon>
        <taxon>Hyphomicrobiales</taxon>
        <taxon>Methylobacteriaceae</taxon>
        <taxon>Methylobacterium</taxon>
    </lineage>
</organism>
<keyword evidence="2" id="KW-1185">Reference proteome</keyword>
<sequence length="80" mass="9173">MNRRTTQRDRVTRNLLPPRVLQKISYVASADDMTELANGLIAAARYWAKFKGDEAVTRRYWQNVMEVFLGDADVDIAGKQ</sequence>
<dbReference type="Proteomes" id="UP001055108">
    <property type="component" value="Unassembled WGS sequence"/>
</dbReference>
<reference evidence="1" key="2">
    <citation type="submission" date="2021-08" db="EMBL/GenBank/DDBJ databases">
        <authorList>
            <person name="Tani A."/>
            <person name="Ola A."/>
            <person name="Ogura Y."/>
            <person name="Katsura K."/>
            <person name="Hayashi T."/>
        </authorList>
    </citation>
    <scope>NUCLEOTIDE SEQUENCE</scope>
    <source>
        <strain evidence="1">NBRC 103626</strain>
    </source>
</reference>
<comment type="caution">
    <text evidence="1">The sequence shown here is derived from an EMBL/GenBank/DDBJ whole genome shotgun (WGS) entry which is preliminary data.</text>
</comment>
<dbReference type="AlphaFoldDB" id="A0AA37HRC9"/>
<protein>
    <submittedName>
        <fullName evidence="1">Uncharacterized protein</fullName>
    </submittedName>
</protein>
<dbReference type="EMBL" id="BPQM01000064">
    <property type="protein sequence ID" value="GJD79522.1"/>
    <property type="molecule type" value="Genomic_DNA"/>
</dbReference>
<accession>A0AA37HRC9</accession>
<evidence type="ECO:0000313" key="1">
    <source>
        <dbReference type="EMBL" id="GJD79522.1"/>
    </source>
</evidence>
<name>A0AA37HRC9_9HYPH</name>
<reference evidence="1" key="1">
    <citation type="journal article" date="2016" name="Front. Microbiol.">
        <title>Genome Sequence of the Piezophilic, Mesophilic Sulfate-Reducing Bacterium Desulfovibrio indicus J2T.</title>
        <authorList>
            <person name="Cao J."/>
            <person name="Maignien L."/>
            <person name="Shao Z."/>
            <person name="Alain K."/>
            <person name="Jebbar M."/>
        </authorList>
    </citation>
    <scope>NUCLEOTIDE SEQUENCE</scope>
    <source>
        <strain evidence="1">NBRC 103626</strain>
    </source>
</reference>
<proteinExistence type="predicted"/>